<dbReference type="InterPro" id="IPR051054">
    <property type="entry name" value="SorC_transcr_regulators"/>
</dbReference>
<dbReference type="InterPro" id="IPR037171">
    <property type="entry name" value="NagB/RpiA_transferase-like"/>
</dbReference>
<evidence type="ECO:0000256" key="3">
    <source>
        <dbReference type="ARBA" id="ARBA00023125"/>
    </source>
</evidence>
<evidence type="ECO:0000313" key="7">
    <source>
        <dbReference type="EMBL" id="PKY90812.1"/>
    </source>
</evidence>
<comment type="caution">
    <text evidence="6">The sequence shown here is derived from an EMBL/GenBank/DDBJ whole genome shotgun (WGS) entry which is preliminary data.</text>
</comment>
<evidence type="ECO:0000256" key="4">
    <source>
        <dbReference type="ARBA" id="ARBA00023163"/>
    </source>
</evidence>
<dbReference type="Proteomes" id="UP000234775">
    <property type="component" value="Unassembled WGS sequence"/>
</dbReference>
<keyword evidence="4" id="KW-0804">Transcription</keyword>
<dbReference type="SUPFAM" id="SSF88659">
    <property type="entry name" value="Sigma3 and sigma4 domains of RNA polymerase sigma factors"/>
    <property type="match status" value="1"/>
</dbReference>
<dbReference type="InterPro" id="IPR013324">
    <property type="entry name" value="RNA_pol_sigma_r3/r4-like"/>
</dbReference>
<dbReference type="InterPro" id="IPR007324">
    <property type="entry name" value="Sugar-bd_dom_put"/>
</dbReference>
<dbReference type="STRING" id="87541.AWM71_03525"/>
<dbReference type="SUPFAM" id="SSF100950">
    <property type="entry name" value="NagB/RpiA/CoA transferase-like"/>
    <property type="match status" value="1"/>
</dbReference>
<feature type="domain" description="Sugar-binding" evidence="5">
    <location>
        <begin position="60"/>
        <end position="307"/>
    </location>
</feature>
<dbReference type="RefSeq" id="WP_060776681.1">
    <property type="nucleotide sequence ID" value="NZ_CP014159.1"/>
</dbReference>
<evidence type="ECO:0000259" key="5">
    <source>
        <dbReference type="Pfam" id="PF04198"/>
    </source>
</evidence>
<dbReference type="AlphaFoldDB" id="A0A0X8F8A7"/>
<reference evidence="6 8" key="1">
    <citation type="submission" date="2016-01" db="EMBL/GenBank/DDBJ databases">
        <authorList>
            <person name="Oliw E.H."/>
        </authorList>
    </citation>
    <scope>NUCLEOTIDE SEQUENCE [LARGE SCALE GENOMIC DNA]</scope>
    <source>
        <strain evidence="6 8">KA00635</strain>
    </source>
</reference>
<dbReference type="EMBL" id="LSCQ01000040">
    <property type="protein sequence ID" value="KXB36596.1"/>
    <property type="molecule type" value="Genomic_DNA"/>
</dbReference>
<dbReference type="Proteomes" id="UP000070422">
    <property type="component" value="Unassembled WGS sequence"/>
</dbReference>
<evidence type="ECO:0000313" key="6">
    <source>
        <dbReference type="EMBL" id="KXB36596.1"/>
    </source>
</evidence>
<dbReference type="GO" id="GO:0003677">
    <property type="term" value="F:DNA binding"/>
    <property type="evidence" value="ECO:0007669"/>
    <property type="project" value="UniProtKB-KW"/>
</dbReference>
<keyword evidence="2" id="KW-0805">Transcription regulation</keyword>
<name>A0A0X8F8A7_9LACT</name>
<dbReference type="EMBL" id="PKGZ01000009">
    <property type="protein sequence ID" value="PKY90812.1"/>
    <property type="molecule type" value="Genomic_DNA"/>
</dbReference>
<organism evidence="6 8">
    <name type="scientific">Aerococcus christensenii</name>
    <dbReference type="NCBI Taxonomy" id="87541"/>
    <lineage>
        <taxon>Bacteria</taxon>
        <taxon>Bacillati</taxon>
        <taxon>Bacillota</taxon>
        <taxon>Bacilli</taxon>
        <taxon>Lactobacillales</taxon>
        <taxon>Aerococcaceae</taxon>
        <taxon>Aerococcus</taxon>
    </lineage>
</organism>
<dbReference type="Pfam" id="PF04198">
    <property type="entry name" value="Sugar-bind"/>
    <property type="match status" value="1"/>
</dbReference>
<dbReference type="Gene3D" id="3.40.50.1360">
    <property type="match status" value="1"/>
</dbReference>
<protein>
    <submittedName>
        <fullName evidence="6">Sugar-binding domain protein</fullName>
    </submittedName>
</protein>
<evidence type="ECO:0000256" key="1">
    <source>
        <dbReference type="ARBA" id="ARBA00010466"/>
    </source>
</evidence>
<evidence type="ECO:0000256" key="2">
    <source>
        <dbReference type="ARBA" id="ARBA00023015"/>
    </source>
</evidence>
<dbReference type="OrthoDB" id="58802at2"/>
<reference evidence="7 9" key="2">
    <citation type="submission" date="2017-12" db="EMBL/GenBank/DDBJ databases">
        <title>Phylogenetic diversity of female urinary microbiome.</title>
        <authorList>
            <person name="Thomas-White K."/>
            <person name="Wolfe A.J."/>
        </authorList>
    </citation>
    <scope>NUCLEOTIDE SEQUENCE [LARGE SCALE GENOMIC DNA]</scope>
    <source>
        <strain evidence="7 9">UMB0844</strain>
    </source>
</reference>
<proteinExistence type="inferred from homology"/>
<keyword evidence="9" id="KW-1185">Reference proteome</keyword>
<accession>A0A0X8F8A7</accession>
<dbReference type="PATRIC" id="fig|87541.4.peg.767"/>
<gene>
    <name evidence="7" type="ORF">CYJ27_07875</name>
    <name evidence="6" type="ORF">HMPREF3187_00772</name>
</gene>
<sequence length="310" mass="34103">MNNRKQLIEVAQLYYYHQMTQNDIAKQCGISRIKVSRMLQRARDLGIVSITINDSPSYEQLEKTLEESFDLQKVLICDNVSNDVRVDLAQKAGGYLNSILQPGDIVAVGWGRTLEELSKYCYGNLGKDTMFTPLIGGHGVTNFNVHASTIANRLAENYMATASSLMAPAFALTQSAANMYQNDPTIKHTLGLAKKANITIFSVGTPTDGDTTIQSTGYLSPNEINLIQSSKAACDIVSIIFIDPMGYEILPELAQRRISVSRETFEGIDKKICIAGGKKKHLSIFAALNGGYFDELVTDLETAQYLIAQI</sequence>
<dbReference type="Gene3D" id="1.10.10.60">
    <property type="entry name" value="Homeodomain-like"/>
    <property type="match status" value="1"/>
</dbReference>
<keyword evidence="3" id="KW-0238">DNA-binding</keyword>
<comment type="similarity">
    <text evidence="1">Belongs to the SorC transcriptional regulatory family.</text>
</comment>
<dbReference type="GO" id="GO:0030246">
    <property type="term" value="F:carbohydrate binding"/>
    <property type="evidence" value="ECO:0007669"/>
    <property type="project" value="InterPro"/>
</dbReference>
<evidence type="ECO:0000313" key="9">
    <source>
        <dbReference type="Proteomes" id="UP000234775"/>
    </source>
</evidence>
<evidence type="ECO:0000313" key="8">
    <source>
        <dbReference type="Proteomes" id="UP000070422"/>
    </source>
</evidence>
<dbReference type="KEGG" id="acg:AWM71_03525"/>
<dbReference type="PANTHER" id="PTHR34294:SF1">
    <property type="entry name" value="TRANSCRIPTIONAL REGULATOR LSRR"/>
    <property type="match status" value="1"/>
</dbReference>
<dbReference type="PANTHER" id="PTHR34294">
    <property type="entry name" value="TRANSCRIPTIONAL REGULATOR-RELATED"/>
    <property type="match status" value="1"/>
</dbReference>